<sequence>MAIGHRFSLHSASARSVTSAAASFGLGELFGSGSASWRIHKERAKTSMEPEELTYQFLREITDGFSEKRRVGEGGFGTVYMGVTKTGVDVAVKIPRGRSDLDHDFKQFENEFDNLTKVKHVNIVQFLGYCYEIEQTRIDWGGTIVLAEKTHRALCFEYLHNGSLQNHLSDESSGLDWHTRYKIIKGICDGLRYIHEETKIVHLDLKPDNILLDKDMVPKIADFGLSKIFGGGELTRTTESPLGTLGYQPPEFIRKGEISEKFDIFSLGAIIETKILQPPENGYNTVCGMTTQNALKRTEQHQLVTDVEEELIVGRDKEKQKIVASLLERIKSEKIIILPIYGIGGIGKTTFAKLIYNDTKFKFYSHVWVYVSQRFDLEKIVESIDSQLSRKENQTNNEQLISKGIVIVLDDLWEDKLFKIRKLKDMLNLGDSIKKVIVLVTTRSADIAQKVCSNIDEPYQIESLTDEMCWDIIKQKGVFEAIPNKEKLMDIGKEIAQKCRGVALAAQALGSMLHSMEYNQWIRVRDSSIWSENISKDASLPQYVLASLKLSYDLSMDEFLKKCFTYCAIFPKGHEIVKCDLIHQWISLGFIKQSPMMSILQLCEKYIARLLELSFLQHYSVSPMTYEVYSEQETVFTMHDLVHDLAISLIGDEVLDQSRQGNTREGRYCYALLGDCSKPLESCMTSPAHLRALRFLDCQDTELQGASFEPAESLRVLDLSECSIHKLPISVGVLKHLRYLNAPRIRDKMVPECITELSNLTYLSLQGSCAILALPESIGEIQGLVHLDLSGCLGIRKLPKSFGHLTSLEHLDFSYCKNVIGLSHCLARLKKLKHLNLSKCENIGKLPIALGSLTELQYLNLSDSSYISQIEFNRAEFLCSLKKLKHLNLSSSDGYTSQIMGLPEALGSLTELKYLNLSHQTHKQELPASFGNLCSLVHLDLSCCWNLVGVPAVLDGLTKLQYLDLYKFSDDIDDMEELQEVIGNLSELRHLNLGGCIKMSSSHQDKISGLLGRICTLTNLEYLNVCENGNIYTIPETLANLRKLHTLDLSRCGNLQRLPASISEIDSLKFIYTMDCTKLDRSTLPQYSSGMCGESSSYHLDLEYKSDGWLTIRRLENVKSTKQAKAVKLQEKTDIRALALQWTRDAKRYVDDVKVLRELEPPYSVSKFRLEGYNSVRFPSWVVSINAYLPDLTSINMSDLPNCNNLPPLGQLLNLKELTIRRMDSIKKIDADLYGGTKAFSRLERFDIVDMKCLEEWNMGHTAYSTYEDGWNAPVFPRLENVEIRHCPRLRLKLKLHQRPLSIFMLQVHNSDEVMLSSLETVGTAARCILHVEGCSVPLHQWSLLRHLPSLEQLTIKNCSDLACSSPDFLQGLTCLEDLIVEDCESIMSLPERLGDLTSLKVLEVRDCKAIKTLPDSMHQLTRLQSLDIYGCAQLERWCELEENKMKLAHINSIH</sequence>
<comment type="catalytic activity">
    <reaction evidence="15">
        <text>L-seryl-[protein] + ATP = O-phospho-L-seryl-[protein] + ADP + H(+)</text>
        <dbReference type="Rhea" id="RHEA:17989"/>
        <dbReference type="Rhea" id="RHEA-COMP:9863"/>
        <dbReference type="Rhea" id="RHEA-COMP:11604"/>
        <dbReference type="ChEBI" id="CHEBI:15378"/>
        <dbReference type="ChEBI" id="CHEBI:29999"/>
        <dbReference type="ChEBI" id="CHEBI:30616"/>
        <dbReference type="ChEBI" id="CHEBI:83421"/>
        <dbReference type="ChEBI" id="CHEBI:456216"/>
        <dbReference type="EC" id="2.7.11.1"/>
    </reaction>
</comment>
<dbReference type="PROSITE" id="PS50011">
    <property type="entry name" value="PROTEIN_KINASE_DOM"/>
    <property type="match status" value="1"/>
</dbReference>
<dbReference type="InterPro" id="IPR008271">
    <property type="entry name" value="Ser/Thr_kinase_AS"/>
</dbReference>
<accession>A0ABC9CXV9</accession>
<evidence type="ECO:0000313" key="18">
    <source>
        <dbReference type="EMBL" id="CAL5027875.1"/>
    </source>
</evidence>
<organism evidence="18 19">
    <name type="scientific">Urochloa decumbens</name>
    <dbReference type="NCBI Taxonomy" id="240449"/>
    <lineage>
        <taxon>Eukaryota</taxon>
        <taxon>Viridiplantae</taxon>
        <taxon>Streptophyta</taxon>
        <taxon>Embryophyta</taxon>
        <taxon>Tracheophyta</taxon>
        <taxon>Spermatophyta</taxon>
        <taxon>Magnoliopsida</taxon>
        <taxon>Liliopsida</taxon>
        <taxon>Poales</taxon>
        <taxon>Poaceae</taxon>
        <taxon>PACMAD clade</taxon>
        <taxon>Panicoideae</taxon>
        <taxon>Panicodae</taxon>
        <taxon>Paniceae</taxon>
        <taxon>Melinidinae</taxon>
        <taxon>Urochloa</taxon>
    </lineage>
</organism>
<dbReference type="Gene3D" id="1.10.10.10">
    <property type="entry name" value="Winged helix-like DNA-binding domain superfamily/Winged helix DNA-binding domain"/>
    <property type="match status" value="1"/>
</dbReference>
<dbReference type="SMART" id="SM00220">
    <property type="entry name" value="S_TKc"/>
    <property type="match status" value="1"/>
</dbReference>
<evidence type="ECO:0000256" key="5">
    <source>
        <dbReference type="ARBA" id="ARBA00022679"/>
    </source>
</evidence>
<dbReference type="EC" id="2.7.11.1" evidence="2"/>
<feature type="binding site" evidence="16">
    <location>
        <position position="93"/>
    </location>
    <ligand>
        <name>ATP</name>
        <dbReference type="ChEBI" id="CHEBI:30616"/>
    </ligand>
</feature>
<dbReference type="Pfam" id="PF25019">
    <property type="entry name" value="LRR_R13L1-DRL21"/>
    <property type="match status" value="1"/>
</dbReference>
<evidence type="ECO:0000256" key="4">
    <source>
        <dbReference type="ARBA" id="ARBA00022614"/>
    </source>
</evidence>
<keyword evidence="12" id="KW-1133">Transmembrane helix</keyword>
<evidence type="ECO:0000256" key="14">
    <source>
        <dbReference type="ARBA" id="ARBA00047899"/>
    </source>
</evidence>
<dbReference type="PANTHER" id="PTHR36766">
    <property type="entry name" value="PLANT BROAD-SPECTRUM MILDEW RESISTANCE PROTEIN RPW8"/>
    <property type="match status" value="1"/>
</dbReference>
<dbReference type="GO" id="GO:0006952">
    <property type="term" value="P:defense response"/>
    <property type="evidence" value="ECO:0007669"/>
    <property type="project" value="UniProtKB-KW"/>
</dbReference>
<evidence type="ECO:0000256" key="13">
    <source>
        <dbReference type="ARBA" id="ARBA00023136"/>
    </source>
</evidence>
<dbReference type="PANTHER" id="PTHR36766:SF73">
    <property type="entry name" value="NB-ARC DOMAIN-CONTAINING PROTEIN"/>
    <property type="match status" value="1"/>
</dbReference>
<dbReference type="Gene3D" id="3.30.200.20">
    <property type="entry name" value="Phosphorylase Kinase, domain 1"/>
    <property type="match status" value="1"/>
</dbReference>
<dbReference type="InterPro" id="IPR056789">
    <property type="entry name" value="LRR_R13L1-DRL21"/>
</dbReference>
<dbReference type="InterPro" id="IPR055414">
    <property type="entry name" value="LRR_R13L4/SHOC2-like"/>
</dbReference>
<dbReference type="SUPFAM" id="SSF56112">
    <property type="entry name" value="Protein kinase-like (PK-like)"/>
    <property type="match status" value="1"/>
</dbReference>
<dbReference type="Gene3D" id="3.80.10.10">
    <property type="entry name" value="Ribonuclease Inhibitor"/>
    <property type="match status" value="3"/>
</dbReference>
<dbReference type="GO" id="GO:0005524">
    <property type="term" value="F:ATP binding"/>
    <property type="evidence" value="ECO:0007669"/>
    <property type="project" value="UniProtKB-UniRule"/>
</dbReference>
<dbReference type="Pfam" id="PF23598">
    <property type="entry name" value="LRR_14"/>
    <property type="match status" value="2"/>
</dbReference>
<keyword evidence="8 16" id="KW-0547">Nucleotide-binding</keyword>
<dbReference type="InterPro" id="IPR036388">
    <property type="entry name" value="WH-like_DNA-bd_sf"/>
</dbReference>
<dbReference type="Pfam" id="PF00069">
    <property type="entry name" value="Pkinase"/>
    <property type="match status" value="1"/>
</dbReference>
<dbReference type="SUPFAM" id="SSF52540">
    <property type="entry name" value="P-loop containing nucleoside triphosphate hydrolases"/>
    <property type="match status" value="1"/>
</dbReference>
<dbReference type="Pfam" id="PF00931">
    <property type="entry name" value="NB-ARC"/>
    <property type="match status" value="1"/>
</dbReference>
<evidence type="ECO:0000259" key="17">
    <source>
        <dbReference type="PROSITE" id="PS50011"/>
    </source>
</evidence>
<keyword evidence="9" id="KW-0418">Kinase</keyword>
<dbReference type="Proteomes" id="UP001497457">
    <property type="component" value="Chromosome 30rd"/>
</dbReference>
<proteinExistence type="predicted"/>
<reference evidence="19" key="1">
    <citation type="submission" date="2024-06" db="EMBL/GenBank/DDBJ databases">
        <authorList>
            <person name="Ryan C."/>
        </authorList>
    </citation>
    <scope>NUCLEOTIDE SEQUENCE [LARGE SCALE GENOMIC DNA]</scope>
</reference>
<dbReference type="InterPro" id="IPR058922">
    <property type="entry name" value="WHD_DRP"/>
</dbReference>
<gene>
    <name evidence="18" type="ORF">URODEC1_LOCUS79618</name>
</gene>
<dbReference type="GO" id="GO:0005886">
    <property type="term" value="C:plasma membrane"/>
    <property type="evidence" value="ECO:0007669"/>
    <property type="project" value="UniProtKB-SubCell"/>
</dbReference>
<evidence type="ECO:0000256" key="1">
    <source>
        <dbReference type="ARBA" id="ARBA00004162"/>
    </source>
</evidence>
<keyword evidence="19" id="KW-1185">Reference proteome</keyword>
<keyword evidence="6" id="KW-0812">Transmembrane</keyword>
<dbReference type="Gene3D" id="3.40.50.300">
    <property type="entry name" value="P-loop containing nucleotide triphosphate hydrolases"/>
    <property type="match status" value="1"/>
</dbReference>
<dbReference type="Gene3D" id="1.10.8.430">
    <property type="entry name" value="Helical domain of apoptotic protease-activating factors"/>
    <property type="match status" value="1"/>
</dbReference>
<dbReference type="Pfam" id="PF23559">
    <property type="entry name" value="WHD_DRP"/>
    <property type="match status" value="1"/>
</dbReference>
<dbReference type="EMBL" id="OZ075140">
    <property type="protein sequence ID" value="CAL5027875.1"/>
    <property type="molecule type" value="Genomic_DNA"/>
</dbReference>
<dbReference type="InterPro" id="IPR000719">
    <property type="entry name" value="Prot_kinase_dom"/>
</dbReference>
<comment type="catalytic activity">
    <reaction evidence="14">
        <text>L-threonyl-[protein] + ATP = O-phospho-L-threonyl-[protein] + ADP + H(+)</text>
        <dbReference type="Rhea" id="RHEA:46608"/>
        <dbReference type="Rhea" id="RHEA-COMP:11060"/>
        <dbReference type="Rhea" id="RHEA-COMP:11605"/>
        <dbReference type="ChEBI" id="CHEBI:15378"/>
        <dbReference type="ChEBI" id="CHEBI:30013"/>
        <dbReference type="ChEBI" id="CHEBI:30616"/>
        <dbReference type="ChEBI" id="CHEBI:61977"/>
        <dbReference type="ChEBI" id="CHEBI:456216"/>
        <dbReference type="EC" id="2.7.11.1"/>
    </reaction>
</comment>
<keyword evidence="3" id="KW-0723">Serine/threonine-protein kinase</keyword>
<dbReference type="InterPro" id="IPR042197">
    <property type="entry name" value="Apaf_helical"/>
</dbReference>
<evidence type="ECO:0000256" key="7">
    <source>
        <dbReference type="ARBA" id="ARBA00022737"/>
    </source>
</evidence>
<comment type="subcellular location">
    <subcellularLocation>
        <location evidence="1">Cell membrane</location>
        <topology evidence="1">Single-pass membrane protein</topology>
    </subcellularLocation>
</comment>
<dbReference type="InterPro" id="IPR027417">
    <property type="entry name" value="P-loop_NTPase"/>
</dbReference>
<dbReference type="SUPFAM" id="SSF52058">
    <property type="entry name" value="L domain-like"/>
    <property type="match status" value="2"/>
</dbReference>
<evidence type="ECO:0000256" key="9">
    <source>
        <dbReference type="ARBA" id="ARBA00022777"/>
    </source>
</evidence>
<evidence type="ECO:0000256" key="6">
    <source>
        <dbReference type="ARBA" id="ARBA00022692"/>
    </source>
</evidence>
<evidence type="ECO:0000256" key="8">
    <source>
        <dbReference type="ARBA" id="ARBA00022741"/>
    </source>
</evidence>
<dbReference type="GO" id="GO:0004674">
    <property type="term" value="F:protein serine/threonine kinase activity"/>
    <property type="evidence" value="ECO:0007669"/>
    <property type="project" value="UniProtKB-KW"/>
</dbReference>
<reference evidence="18 19" key="2">
    <citation type="submission" date="2024-10" db="EMBL/GenBank/DDBJ databases">
        <authorList>
            <person name="Ryan C."/>
        </authorList>
    </citation>
    <scope>NUCLEOTIDE SEQUENCE [LARGE SCALE GENOMIC DNA]</scope>
</reference>
<evidence type="ECO:0000256" key="10">
    <source>
        <dbReference type="ARBA" id="ARBA00022821"/>
    </source>
</evidence>
<dbReference type="FunFam" id="1.10.510.10:FF:001023">
    <property type="entry name" value="Os07g0541700 protein"/>
    <property type="match status" value="1"/>
</dbReference>
<dbReference type="InterPro" id="IPR032675">
    <property type="entry name" value="LRR_dom_sf"/>
</dbReference>
<dbReference type="PRINTS" id="PR00364">
    <property type="entry name" value="DISEASERSIST"/>
</dbReference>
<evidence type="ECO:0000256" key="11">
    <source>
        <dbReference type="ARBA" id="ARBA00022840"/>
    </source>
</evidence>
<evidence type="ECO:0000256" key="2">
    <source>
        <dbReference type="ARBA" id="ARBA00012513"/>
    </source>
</evidence>
<keyword evidence="4" id="KW-0433">Leucine-rich repeat</keyword>
<dbReference type="CDD" id="cd00009">
    <property type="entry name" value="AAA"/>
    <property type="match status" value="1"/>
</dbReference>
<name>A0ABC9CXV9_9POAL</name>
<protein>
    <recommendedName>
        <fullName evidence="2">non-specific serine/threonine protein kinase</fullName>
        <ecNumber evidence="2">2.7.11.1</ecNumber>
    </recommendedName>
</protein>
<dbReference type="Gene3D" id="1.10.510.10">
    <property type="entry name" value="Transferase(Phosphotransferase) domain 1"/>
    <property type="match status" value="1"/>
</dbReference>
<keyword evidence="7" id="KW-0677">Repeat</keyword>
<evidence type="ECO:0000256" key="16">
    <source>
        <dbReference type="PROSITE-ProRule" id="PRU10141"/>
    </source>
</evidence>
<dbReference type="PROSITE" id="PS00107">
    <property type="entry name" value="PROTEIN_KINASE_ATP"/>
    <property type="match status" value="1"/>
</dbReference>
<evidence type="ECO:0000256" key="15">
    <source>
        <dbReference type="ARBA" id="ARBA00048679"/>
    </source>
</evidence>
<keyword evidence="11 16" id="KW-0067">ATP-binding</keyword>
<dbReference type="InterPro" id="IPR002182">
    <property type="entry name" value="NB-ARC"/>
</dbReference>
<evidence type="ECO:0000256" key="12">
    <source>
        <dbReference type="ARBA" id="ARBA00022989"/>
    </source>
</evidence>
<keyword evidence="5" id="KW-0808">Transferase</keyword>
<keyword evidence="10" id="KW-0611">Plant defense</keyword>
<feature type="domain" description="Protein kinase" evidence="17">
    <location>
        <begin position="65"/>
        <end position="351"/>
    </location>
</feature>
<dbReference type="PROSITE" id="PS00108">
    <property type="entry name" value="PROTEIN_KINASE_ST"/>
    <property type="match status" value="1"/>
</dbReference>
<evidence type="ECO:0000313" key="19">
    <source>
        <dbReference type="Proteomes" id="UP001497457"/>
    </source>
</evidence>
<keyword evidence="13" id="KW-0472">Membrane</keyword>
<evidence type="ECO:0000256" key="3">
    <source>
        <dbReference type="ARBA" id="ARBA00022527"/>
    </source>
</evidence>
<dbReference type="InterPro" id="IPR017441">
    <property type="entry name" value="Protein_kinase_ATP_BS"/>
</dbReference>
<dbReference type="InterPro" id="IPR011009">
    <property type="entry name" value="Kinase-like_dom_sf"/>
</dbReference>